<dbReference type="InterPro" id="IPR013656">
    <property type="entry name" value="PAS_4"/>
</dbReference>
<feature type="domain" description="PAS" evidence="2">
    <location>
        <begin position="188"/>
        <end position="233"/>
    </location>
</feature>
<protein>
    <submittedName>
        <fullName evidence="4">Phosphoserine phosphatase RsbU</fullName>
        <ecNumber evidence="4">3.1.3.3</ecNumber>
    </submittedName>
</protein>
<dbReference type="InterPro" id="IPR013655">
    <property type="entry name" value="PAS_fold_3"/>
</dbReference>
<dbReference type="InterPro" id="IPR052016">
    <property type="entry name" value="Bact_Sigma-Reg"/>
</dbReference>
<dbReference type="AlphaFoldDB" id="A0A1J5MVJ3"/>
<dbReference type="EC" id="3.1.3.3" evidence="4"/>
<dbReference type="InterPro" id="IPR001932">
    <property type="entry name" value="PPM-type_phosphatase-like_dom"/>
</dbReference>
<dbReference type="InterPro" id="IPR036457">
    <property type="entry name" value="PPM-type-like_dom_sf"/>
</dbReference>
<dbReference type="EMBL" id="LKAQ01000004">
    <property type="protein sequence ID" value="OIQ49970.1"/>
    <property type="molecule type" value="Genomic_DNA"/>
</dbReference>
<sequence>MAEPATMSPQELLDEIERLRAELARCHERDAAQRAADEGACGAALEMEIEQLREARETVGVVNVIVENSPAVVFRRLADDTHRLVYISENLSQWGFSAADFLSGRKGFDDLLHPDDRERVIAEIDQCRLEEIEEYAQEYRIITADGEVRWVSDETSVVTDADGRRIYNQGVLVDVTASKRAREALEASEFKFRRTIEGAAEGYLLMDRDLVIREVNDAYCRMLGYEREELVGRRPHDFATLDYQRFLESGAERLRGKAVRRFEGTMVHRDGHEVPVLVNANTLLDESGGFLGNVAFVADLTEQKKALNLAAEVQKSLLPRRAPRIPGLDVAGRSVPSELTGGDYFDYFEPVDPDRPVLSVAVGDISGHGVDAALLMTTARGFLRMRAGQPGSPGQIVTEMNRHLAEDLYGSGRFMTLFYLSLDATAGKAAWVRAGHDPALIYCPVHDTFTELGVDAGLPLGVERERCYNEEYGDLLSGQLVAIGTDGIWEARRPGGEMFGKERFKTVLRRHAMASAREVVDAVFDAVREHSGGAKLEDDVTLVVIKFGADA</sequence>
<dbReference type="PROSITE" id="PS50112">
    <property type="entry name" value="PAS"/>
    <property type="match status" value="1"/>
</dbReference>
<organism evidence="4 5">
    <name type="scientific">Pseudodesulfovibrio hydrargyri</name>
    <dbReference type="NCBI Taxonomy" id="2125990"/>
    <lineage>
        <taxon>Bacteria</taxon>
        <taxon>Pseudomonadati</taxon>
        <taxon>Thermodesulfobacteriota</taxon>
        <taxon>Desulfovibrionia</taxon>
        <taxon>Desulfovibrionales</taxon>
        <taxon>Desulfovibrionaceae</taxon>
    </lineage>
</organism>
<feature type="domain" description="PAC" evidence="3">
    <location>
        <begin position="135"/>
        <end position="187"/>
    </location>
</feature>
<dbReference type="Gene3D" id="3.30.450.20">
    <property type="entry name" value="PAS domain"/>
    <property type="match status" value="2"/>
</dbReference>
<evidence type="ECO:0000313" key="5">
    <source>
        <dbReference type="Proteomes" id="UP000181901"/>
    </source>
</evidence>
<dbReference type="SMART" id="SM00091">
    <property type="entry name" value="PAS"/>
    <property type="match status" value="2"/>
</dbReference>
<dbReference type="InterPro" id="IPR035965">
    <property type="entry name" value="PAS-like_dom_sf"/>
</dbReference>
<dbReference type="NCBIfam" id="TIGR00229">
    <property type="entry name" value="sensory_box"/>
    <property type="match status" value="2"/>
</dbReference>
<feature type="domain" description="PAC" evidence="3">
    <location>
        <begin position="260"/>
        <end position="312"/>
    </location>
</feature>
<evidence type="ECO:0000259" key="2">
    <source>
        <dbReference type="PROSITE" id="PS50112"/>
    </source>
</evidence>
<gene>
    <name evidence="4" type="primary">rsbU_3</name>
    <name evidence="4" type="ORF">BerOc1_01898</name>
</gene>
<reference evidence="4 5" key="1">
    <citation type="submission" date="2015-09" db="EMBL/GenBank/DDBJ databases">
        <title>Genome of Desulfovibrio dechloracetivorans BerOc1, a mercury methylating strain isolated from highly hydrocarbons and metals contaminated coastal sediments.</title>
        <authorList>
            <person name="Goni Urriza M."/>
            <person name="Gassie C."/>
            <person name="Bouchez O."/>
            <person name="Klopp C."/>
            <person name="Ranchou-Peyruse A."/>
            <person name="Remy G."/>
        </authorList>
    </citation>
    <scope>NUCLEOTIDE SEQUENCE [LARGE SCALE GENOMIC DNA]</scope>
    <source>
        <strain evidence="4 5">BerOc1</strain>
    </source>
</reference>
<dbReference type="InterPro" id="IPR000014">
    <property type="entry name" value="PAS"/>
</dbReference>
<name>A0A1J5MVJ3_9BACT</name>
<dbReference type="SMART" id="SM00331">
    <property type="entry name" value="PP2C_SIG"/>
    <property type="match status" value="1"/>
</dbReference>
<dbReference type="SUPFAM" id="SSF55785">
    <property type="entry name" value="PYP-like sensor domain (PAS domain)"/>
    <property type="match status" value="2"/>
</dbReference>
<dbReference type="RefSeq" id="WP_071545444.1">
    <property type="nucleotide sequence ID" value="NZ_LKAQ01000004.1"/>
</dbReference>
<dbReference type="PANTHER" id="PTHR43156">
    <property type="entry name" value="STAGE II SPORULATION PROTEIN E-RELATED"/>
    <property type="match status" value="1"/>
</dbReference>
<accession>A0A1J5MVJ3</accession>
<evidence type="ECO:0000313" key="4">
    <source>
        <dbReference type="EMBL" id="OIQ49970.1"/>
    </source>
</evidence>
<dbReference type="Pfam" id="PF08447">
    <property type="entry name" value="PAS_3"/>
    <property type="match status" value="1"/>
</dbReference>
<evidence type="ECO:0000256" key="1">
    <source>
        <dbReference type="ARBA" id="ARBA00022801"/>
    </source>
</evidence>
<proteinExistence type="predicted"/>
<evidence type="ECO:0000259" key="3">
    <source>
        <dbReference type="PROSITE" id="PS50113"/>
    </source>
</evidence>
<dbReference type="Pfam" id="PF07228">
    <property type="entry name" value="SpoIIE"/>
    <property type="match status" value="1"/>
</dbReference>
<dbReference type="Pfam" id="PF08448">
    <property type="entry name" value="PAS_4"/>
    <property type="match status" value="1"/>
</dbReference>
<keyword evidence="1 4" id="KW-0378">Hydrolase</keyword>
<keyword evidence="5" id="KW-1185">Reference proteome</keyword>
<comment type="caution">
    <text evidence="4">The sequence shown here is derived from an EMBL/GenBank/DDBJ whole genome shotgun (WGS) entry which is preliminary data.</text>
</comment>
<dbReference type="Proteomes" id="UP000181901">
    <property type="component" value="Unassembled WGS sequence"/>
</dbReference>
<dbReference type="SMART" id="SM00086">
    <property type="entry name" value="PAC"/>
    <property type="match status" value="2"/>
</dbReference>
<dbReference type="InterPro" id="IPR000700">
    <property type="entry name" value="PAS-assoc_C"/>
</dbReference>
<dbReference type="PROSITE" id="PS50113">
    <property type="entry name" value="PAC"/>
    <property type="match status" value="2"/>
</dbReference>
<dbReference type="CDD" id="cd00130">
    <property type="entry name" value="PAS"/>
    <property type="match status" value="2"/>
</dbReference>
<dbReference type="InterPro" id="IPR001610">
    <property type="entry name" value="PAC"/>
</dbReference>
<dbReference type="OrthoDB" id="343514at2"/>
<dbReference type="Gene3D" id="3.60.40.10">
    <property type="entry name" value="PPM-type phosphatase domain"/>
    <property type="match status" value="1"/>
</dbReference>
<dbReference type="GO" id="GO:0016791">
    <property type="term" value="F:phosphatase activity"/>
    <property type="evidence" value="ECO:0007669"/>
    <property type="project" value="TreeGrafter"/>
</dbReference>
<dbReference type="PANTHER" id="PTHR43156:SF2">
    <property type="entry name" value="STAGE II SPORULATION PROTEIN E"/>
    <property type="match status" value="1"/>
</dbReference>